<keyword evidence="2" id="KW-1185">Reference proteome</keyword>
<sequence length="420" mass="50829">MQDKKNILEELKKEIKEMGITSEEFFFPEASYDSLREKLPEGFIFPIGYSLSLINILERKETLLHYESKEFKNAIKYLRNIFEEKTNLNEIFYLDFVEDYHNDFLIKEKYFNKKVEYIFYSVIDYYFENKINEKDLLDFLKNSLSIYSMLNNPFRIIIFNSKEDIEELLEKQGINKKYETLQKAQEEIYKQIYYIIEENYNNLRNINVINQKKIIDIQSLLKHIKKSKFEEKIKIDISLDFIFTPISEKHLGKNYIEIFIEYLQFIIKISYFSNLEKTINFIKANNYIQNILSDKQDNDLINQLKEEKIKLEDKLKLIVEDNIEYKKLEDLLYMNLNNLSLATDKLDEAYTYDKLDKLDLIKEKINTTHTFTYKLYNDLIDFDVFINVEKISLDKYFKNIEEKIKDLETSIKNIKIDKKY</sequence>
<protein>
    <submittedName>
        <fullName evidence="1">Uncharacterized protein</fullName>
    </submittedName>
</protein>
<dbReference type="RefSeq" id="WP_091403820.1">
    <property type="nucleotide sequence ID" value="NZ_FMYV01000005.1"/>
</dbReference>
<evidence type="ECO:0000313" key="1">
    <source>
        <dbReference type="EMBL" id="SDC56306.1"/>
    </source>
</evidence>
<reference evidence="1 2" key="1">
    <citation type="submission" date="2016-10" db="EMBL/GenBank/DDBJ databases">
        <authorList>
            <person name="de Groot N.N."/>
        </authorList>
    </citation>
    <scope>NUCLEOTIDE SEQUENCE [LARGE SCALE GENOMIC DNA]</scope>
    <source>
        <strain evidence="1 2">WG14</strain>
    </source>
</reference>
<gene>
    <name evidence="1" type="ORF">SAMN04488588_1299</name>
</gene>
<organism evidence="1 2">
    <name type="scientific">Geotoga petraea</name>
    <dbReference type="NCBI Taxonomy" id="28234"/>
    <lineage>
        <taxon>Bacteria</taxon>
        <taxon>Thermotogati</taxon>
        <taxon>Thermotogota</taxon>
        <taxon>Thermotogae</taxon>
        <taxon>Petrotogales</taxon>
        <taxon>Petrotogaceae</taxon>
        <taxon>Geotoga</taxon>
    </lineage>
</organism>
<evidence type="ECO:0000313" key="2">
    <source>
        <dbReference type="Proteomes" id="UP000199322"/>
    </source>
</evidence>
<dbReference type="STRING" id="28234.SAMN04488588_1299"/>
<proteinExistence type="predicted"/>
<dbReference type="EMBL" id="FMYV01000005">
    <property type="protein sequence ID" value="SDC56306.1"/>
    <property type="molecule type" value="Genomic_DNA"/>
</dbReference>
<accession>A0A1G6MMS7</accession>
<dbReference type="AlphaFoldDB" id="A0A1G6MMS7"/>
<name>A0A1G6MMS7_9BACT</name>
<dbReference type="Proteomes" id="UP000199322">
    <property type="component" value="Unassembled WGS sequence"/>
</dbReference>